<dbReference type="InterPro" id="IPR010992">
    <property type="entry name" value="IHF-like_DNA-bd_dom_sf"/>
</dbReference>
<dbReference type="SUPFAM" id="SSF47729">
    <property type="entry name" value="IHF-like DNA-binding proteins"/>
    <property type="match status" value="1"/>
</dbReference>
<comment type="similarity">
    <text evidence="1 3">Belongs to the bacterial histone-like protein family.</text>
</comment>
<evidence type="ECO:0000313" key="4">
    <source>
        <dbReference type="EMBL" id="GFH62246.1"/>
    </source>
</evidence>
<reference evidence="4 5" key="1">
    <citation type="journal article" date="2020" name="ISME J.">
        <title>Parallel Reductive Genome Evolution in Desulfovibrio Ectosymbionts Independently Acquired by Trichonympha Protists in the Termite Gut.</title>
        <authorList>
            <person name="Takeuchi M."/>
            <person name="Kuwahara H."/>
            <person name="Murakami T."/>
            <person name="Takahashi K."/>
            <person name="Kajitani R."/>
            <person name="Toyoda A."/>
            <person name="Itoh T."/>
            <person name="Ohkuma M."/>
            <person name="Hongoh Y."/>
        </authorList>
    </citation>
    <scope>NUCLEOTIDE SEQUENCE [LARGE SCALE GENOMIC DNA]</scope>
    <source>
        <strain evidence="4">ZnDsv-02</strain>
    </source>
</reference>
<comment type="caution">
    <text evidence="4">The sequence shown here is derived from an EMBL/GenBank/DDBJ whole genome shotgun (WGS) entry which is preliminary data.</text>
</comment>
<dbReference type="PANTHER" id="PTHR33175:SF5">
    <property type="entry name" value="INTEGRATION HOST FACTOR SUBUNIT BETA"/>
    <property type="match status" value="1"/>
</dbReference>
<dbReference type="Gene3D" id="4.10.520.10">
    <property type="entry name" value="IHF-like DNA-binding proteins"/>
    <property type="match status" value="1"/>
</dbReference>
<dbReference type="InterPro" id="IPR000119">
    <property type="entry name" value="Hist_DNA-bd"/>
</dbReference>
<organism evidence="4 5">
    <name type="scientific">Candidatus Desulfovibrio kirbyi</name>
    <dbReference type="NCBI Taxonomy" id="2696086"/>
    <lineage>
        <taxon>Bacteria</taxon>
        <taxon>Pseudomonadati</taxon>
        <taxon>Thermodesulfobacteriota</taxon>
        <taxon>Desulfovibrionia</taxon>
        <taxon>Desulfovibrionales</taxon>
        <taxon>Desulfovibrionaceae</taxon>
        <taxon>Desulfovibrio</taxon>
    </lineage>
</organism>
<dbReference type="PANTHER" id="PTHR33175">
    <property type="entry name" value="DNA-BINDING PROTEIN HU"/>
    <property type="match status" value="1"/>
</dbReference>
<dbReference type="SMART" id="SM00411">
    <property type="entry name" value="BHL"/>
    <property type="match status" value="1"/>
</dbReference>
<dbReference type="Pfam" id="PF00216">
    <property type="entry name" value="Bac_DNA_binding"/>
    <property type="match status" value="1"/>
</dbReference>
<evidence type="ECO:0000313" key="5">
    <source>
        <dbReference type="Proteomes" id="UP000505077"/>
    </source>
</evidence>
<dbReference type="Proteomes" id="UP000505077">
    <property type="component" value="Unassembled WGS sequence"/>
</dbReference>
<accession>A0A6L2R3T5</accession>
<sequence length="91" mass="10431">MNKSELIKKLTDETHLPLEEAGTVVNIFYDSMKSSLIDRNRIEIRGFGSFKIKEYCGYTGRNPKTGERIAVAPKCLPFFRAGRDLKEFTNK</sequence>
<evidence type="ECO:0000256" key="2">
    <source>
        <dbReference type="ARBA" id="ARBA00023125"/>
    </source>
</evidence>
<protein>
    <submittedName>
        <fullName evidence="4">Integration host factor B</fullName>
    </submittedName>
</protein>
<dbReference type="GO" id="GO:0030527">
    <property type="term" value="F:structural constituent of chromatin"/>
    <property type="evidence" value="ECO:0007669"/>
    <property type="project" value="InterPro"/>
</dbReference>
<dbReference type="GO" id="GO:0003677">
    <property type="term" value="F:DNA binding"/>
    <property type="evidence" value="ECO:0007669"/>
    <property type="project" value="UniProtKB-KW"/>
</dbReference>
<keyword evidence="2" id="KW-0238">DNA-binding</keyword>
<dbReference type="AlphaFoldDB" id="A0A6L2R3T5"/>
<gene>
    <name evidence="4" type="primary">ihfB</name>
    <name evidence="4" type="ORF">ZNDK_0017</name>
</gene>
<proteinExistence type="inferred from homology"/>
<name>A0A6L2R3T5_9BACT</name>
<dbReference type="EMBL" id="BLLL01000001">
    <property type="protein sequence ID" value="GFH62246.1"/>
    <property type="molecule type" value="Genomic_DNA"/>
</dbReference>
<evidence type="ECO:0000256" key="1">
    <source>
        <dbReference type="ARBA" id="ARBA00010529"/>
    </source>
</evidence>
<evidence type="ECO:0000256" key="3">
    <source>
        <dbReference type="RuleBase" id="RU003939"/>
    </source>
</evidence>
<dbReference type="GO" id="GO:0005829">
    <property type="term" value="C:cytosol"/>
    <property type="evidence" value="ECO:0007669"/>
    <property type="project" value="TreeGrafter"/>
</dbReference>
<dbReference type="PRINTS" id="PR01727">
    <property type="entry name" value="DNABINDINGHU"/>
</dbReference>
<dbReference type="CDD" id="cd13836">
    <property type="entry name" value="IHF_B"/>
    <property type="match status" value="1"/>
</dbReference>